<evidence type="ECO:0000256" key="3">
    <source>
        <dbReference type="PROSITE-ProRule" id="PRU00339"/>
    </source>
</evidence>
<dbReference type="Pfam" id="PF13414">
    <property type="entry name" value="TPR_11"/>
    <property type="match status" value="2"/>
</dbReference>
<gene>
    <name evidence="5" type="ORF">M0812_24488</name>
</gene>
<dbReference type="EMBL" id="JANTQA010000057">
    <property type="protein sequence ID" value="KAJ3429148.1"/>
    <property type="molecule type" value="Genomic_DNA"/>
</dbReference>
<feature type="repeat" description="TPR" evidence="3">
    <location>
        <begin position="177"/>
        <end position="210"/>
    </location>
</feature>
<dbReference type="Gene3D" id="1.25.40.10">
    <property type="entry name" value="Tetratricopeptide repeat domain"/>
    <property type="match status" value="2"/>
</dbReference>
<evidence type="ECO:0000256" key="1">
    <source>
        <dbReference type="ARBA" id="ARBA00022737"/>
    </source>
</evidence>
<dbReference type="InterPro" id="IPR051685">
    <property type="entry name" value="Ycf3/AcsC/BcsC/TPR_MFPF"/>
</dbReference>
<keyword evidence="2 3" id="KW-0802">TPR repeat</keyword>
<comment type="caution">
    <text evidence="5">The sequence shown here is derived from an EMBL/GenBank/DDBJ whole genome shotgun (WGS) entry which is preliminary data.</text>
</comment>
<dbReference type="PANTHER" id="PTHR44943:SF8">
    <property type="entry name" value="TPR REPEAT-CONTAINING PROTEIN MJ0263"/>
    <property type="match status" value="1"/>
</dbReference>
<dbReference type="PROSITE" id="PS50005">
    <property type="entry name" value="TPR"/>
    <property type="match status" value="4"/>
</dbReference>
<dbReference type="InterPro" id="IPR019734">
    <property type="entry name" value="TPR_rpt"/>
</dbReference>
<dbReference type="Pfam" id="PF13181">
    <property type="entry name" value="TPR_8"/>
    <property type="match status" value="2"/>
</dbReference>
<reference evidence="5" key="1">
    <citation type="submission" date="2022-08" db="EMBL/GenBank/DDBJ databases">
        <title>Novel sulphate-reducing endosymbionts in the free-living metamonad Anaeramoeba.</title>
        <authorList>
            <person name="Jerlstrom-Hultqvist J."/>
            <person name="Cepicka I."/>
            <person name="Gallot-Lavallee L."/>
            <person name="Salas-Leiva D."/>
            <person name="Curtis B.A."/>
            <person name="Zahonova K."/>
            <person name="Pipaliya S."/>
            <person name="Dacks J."/>
            <person name="Roger A.J."/>
        </authorList>
    </citation>
    <scope>NUCLEOTIDE SEQUENCE</scope>
    <source>
        <strain evidence="5">Busselton2</strain>
    </source>
</reference>
<organism evidence="5 6">
    <name type="scientific">Anaeramoeba flamelloides</name>
    <dbReference type="NCBI Taxonomy" id="1746091"/>
    <lineage>
        <taxon>Eukaryota</taxon>
        <taxon>Metamonada</taxon>
        <taxon>Anaeramoebidae</taxon>
        <taxon>Anaeramoeba</taxon>
    </lineage>
</organism>
<dbReference type="PANTHER" id="PTHR44943">
    <property type="entry name" value="CELLULOSE SYNTHASE OPERON PROTEIN C"/>
    <property type="match status" value="1"/>
</dbReference>
<name>A0AAV7YH93_9EUKA</name>
<evidence type="ECO:0000256" key="4">
    <source>
        <dbReference type="SAM" id="MobiDB-lite"/>
    </source>
</evidence>
<evidence type="ECO:0000256" key="2">
    <source>
        <dbReference type="ARBA" id="ARBA00022803"/>
    </source>
</evidence>
<accession>A0AAV7YH93</accession>
<dbReference type="SMART" id="SM00028">
    <property type="entry name" value="TPR"/>
    <property type="match status" value="5"/>
</dbReference>
<evidence type="ECO:0000313" key="6">
    <source>
        <dbReference type="Proteomes" id="UP001146793"/>
    </source>
</evidence>
<protein>
    <submittedName>
        <fullName evidence="5">Cellulose synthase operon protein c</fullName>
    </submittedName>
</protein>
<dbReference type="Proteomes" id="UP001146793">
    <property type="component" value="Unassembled WGS sequence"/>
</dbReference>
<dbReference type="PROSITE" id="PS50293">
    <property type="entry name" value="TPR_REGION"/>
    <property type="match status" value="1"/>
</dbReference>
<dbReference type="AlphaFoldDB" id="A0AAV7YH93"/>
<dbReference type="SUPFAM" id="SSF48439">
    <property type="entry name" value="Protein prenylyltransferase"/>
    <property type="match status" value="1"/>
</dbReference>
<feature type="repeat" description="TPR" evidence="3">
    <location>
        <begin position="211"/>
        <end position="244"/>
    </location>
</feature>
<feature type="repeat" description="TPR" evidence="3">
    <location>
        <begin position="143"/>
        <end position="176"/>
    </location>
</feature>
<sequence length="690" mass="82027">MNNLNNLKQKKKENKDPRQLKDIRIPVDLPVPKCEVCQKKRSAYYCELDKIHYCKKCESKVHTLPLMKEKHAKFIFKEPYIGFLKKEQYQEKIIKELKALHENEPTNEKVLIMLIKQLLILSKINQVSVFLKALEKLSNETTSDVEELKGDFYQKKNKPKKALLHYEKAIKLNKRSSVLYNKKGDCLLLLSRDEEAEKCYQESIKIDPKNAQGYTNLGYASDKKGKHLKALEQYQKALSLEKNYDSLFNVASVLKTLGRDHQALKFLDQAIEKDKTRPEAITSRGEILRGLGKLKQAIDCFETAIDLNPNYCEAYYHLGLTEIEINKSDELSEIERQCRYEIVLNLREMRKQLGVKSALTNVENKDNFIVDQGKWIKDLQKQAKEQISKRIQECYKFEKRNLKTQFRKMKKTQQEKFKQMRGEELSQLDQSIMKELENERKQQETQLLRQITKETEEETQKEILALNKIFEKRSKSILNHTLKNTKEKRIEKLNSKFKKLSDYLESNQLQTELSQLFQKGRNQLVFEKQNELIMKRQEIIEKKNSEFKNQYDQEMESKIQKFVDKAELKKKNFLQLVEKKIAIEIEKTNIQNKLELSSIKEISDPDKITEQLIEMKKSMFINSQNKFVNDYKEKKTNEYDKKIKEFEKEKNIEIKNLKKEIEKRERRMKQNQGTKKSNNERKMKSKKKRK</sequence>
<feature type="repeat" description="TPR" evidence="3">
    <location>
        <begin position="278"/>
        <end position="311"/>
    </location>
</feature>
<keyword evidence="1" id="KW-0677">Repeat</keyword>
<proteinExistence type="predicted"/>
<dbReference type="InterPro" id="IPR011990">
    <property type="entry name" value="TPR-like_helical_dom_sf"/>
</dbReference>
<evidence type="ECO:0000313" key="5">
    <source>
        <dbReference type="EMBL" id="KAJ3429148.1"/>
    </source>
</evidence>
<feature type="region of interest" description="Disordered" evidence="4">
    <location>
        <begin position="659"/>
        <end position="690"/>
    </location>
</feature>